<reference evidence="3 4" key="1">
    <citation type="submission" date="2018-01" db="EMBL/GenBank/DDBJ databases">
        <title>Genome characterization of the sugarcane-associated fungus Trichoderma ghanense CCMA-1212 and their application in lignocelulose bioconversion.</title>
        <authorList>
            <person name="Steindorff A.S."/>
            <person name="Mendes T.D."/>
            <person name="Vilela E.S.D."/>
            <person name="Rodrigues D.S."/>
            <person name="Formighieri E.F."/>
            <person name="Melo I.S."/>
            <person name="Favaro L.C.L."/>
        </authorList>
    </citation>
    <scope>NUCLEOTIDE SEQUENCE [LARGE SCALE GENOMIC DNA]</scope>
    <source>
        <strain evidence="3 4">CCMA-1212</strain>
    </source>
</reference>
<feature type="chain" id="PRO_5046053177" evidence="1">
    <location>
        <begin position="20"/>
        <end position="421"/>
    </location>
</feature>
<dbReference type="PANTHER" id="PTHR10900:SF77">
    <property type="entry name" value="FI19380P1"/>
    <property type="match status" value="1"/>
</dbReference>
<keyword evidence="1" id="KW-0732">Signal</keyword>
<dbReference type="RefSeq" id="XP_073557560.1">
    <property type="nucleotide sequence ID" value="XM_073703884.1"/>
</dbReference>
<dbReference type="SUPFAM" id="SSF82153">
    <property type="entry name" value="FAS1 domain"/>
    <property type="match status" value="2"/>
</dbReference>
<feature type="domain" description="FAS1" evidence="2">
    <location>
        <begin position="193"/>
        <end position="328"/>
    </location>
</feature>
<comment type="caution">
    <text evidence="3">The sequence shown here is derived from an EMBL/GenBank/DDBJ whole genome shotgun (WGS) entry which is preliminary data.</text>
</comment>
<organism evidence="3 4">
    <name type="scientific">Trichoderma ghanense</name>
    <dbReference type="NCBI Taxonomy" id="65468"/>
    <lineage>
        <taxon>Eukaryota</taxon>
        <taxon>Fungi</taxon>
        <taxon>Dikarya</taxon>
        <taxon>Ascomycota</taxon>
        <taxon>Pezizomycotina</taxon>
        <taxon>Sordariomycetes</taxon>
        <taxon>Hypocreomycetidae</taxon>
        <taxon>Hypocreales</taxon>
        <taxon>Hypocreaceae</taxon>
        <taxon>Trichoderma</taxon>
    </lineage>
</organism>
<name>A0ABY2GZI9_9HYPO</name>
<evidence type="ECO:0000313" key="3">
    <source>
        <dbReference type="EMBL" id="TFB01359.1"/>
    </source>
</evidence>
<sequence length="421" mass="43741">MLSRSLMALAALLVSGVSADPRELGTVLAGNKDLSTYYSLIKACAMAIGATFGVCTNQFLQKYPEVLLQLPSYAGVTIIAPSNEAFKNIPYTALNGIWDPDDKATTVPLLQYHVLLGTVTTAGLDTGPTYVRSTLLTSPRYTNVTFGQNVLIAKQPGDTVVFTTSMGTRCTLVEGDITFQGGLVQVVDNLLIPPARIENTTKAFNVPNFLGGLYAGKLMPKISNEENITVFAPVDSAFASVGGSLKHLDAKAIARIMGYHVVPNQVLVSSALTNGSRLETLAKNAAGTAPESLVIRQAGNNKYVNSAQIVQPDILLANGIMHLISGVLNPDADAAVPNPTAPTQAPVFPVSTARNPFTSALPCTVSCPVTTTAYNTTAEATATSTTSVFTSRSKGAAGALATANIHAAGAALGLLGAGMLL</sequence>
<evidence type="ECO:0000313" key="4">
    <source>
        <dbReference type="Proteomes" id="UP001642720"/>
    </source>
</evidence>
<dbReference type="EMBL" id="PPTA01000009">
    <property type="protein sequence ID" value="TFB01359.1"/>
    <property type="molecule type" value="Genomic_DNA"/>
</dbReference>
<accession>A0ABY2GZI9</accession>
<dbReference type="InterPro" id="IPR050904">
    <property type="entry name" value="Adhesion/Biosynth-related"/>
</dbReference>
<proteinExistence type="predicted"/>
<evidence type="ECO:0000256" key="1">
    <source>
        <dbReference type="SAM" id="SignalP"/>
    </source>
</evidence>
<dbReference type="PROSITE" id="PS50213">
    <property type="entry name" value="FAS1"/>
    <property type="match status" value="2"/>
</dbReference>
<dbReference type="Gene3D" id="2.30.180.10">
    <property type="entry name" value="FAS1 domain"/>
    <property type="match status" value="2"/>
</dbReference>
<dbReference type="GeneID" id="300578334"/>
<feature type="domain" description="FAS1" evidence="2">
    <location>
        <begin position="21"/>
        <end position="191"/>
    </location>
</feature>
<gene>
    <name evidence="3" type="ORF">CCMA1212_006677</name>
</gene>
<protein>
    <submittedName>
        <fullName evidence="3">Fasciclin-like arabinogalactan protein</fullName>
    </submittedName>
</protein>
<evidence type="ECO:0000259" key="2">
    <source>
        <dbReference type="PROSITE" id="PS50213"/>
    </source>
</evidence>
<feature type="signal peptide" evidence="1">
    <location>
        <begin position="1"/>
        <end position="19"/>
    </location>
</feature>
<dbReference type="SMART" id="SM00554">
    <property type="entry name" value="FAS1"/>
    <property type="match status" value="2"/>
</dbReference>
<dbReference type="Proteomes" id="UP001642720">
    <property type="component" value="Unassembled WGS sequence"/>
</dbReference>
<dbReference type="InterPro" id="IPR000782">
    <property type="entry name" value="FAS1_domain"/>
</dbReference>
<dbReference type="Pfam" id="PF02469">
    <property type="entry name" value="Fasciclin"/>
    <property type="match status" value="2"/>
</dbReference>
<dbReference type="InterPro" id="IPR036378">
    <property type="entry name" value="FAS1_dom_sf"/>
</dbReference>
<dbReference type="PANTHER" id="PTHR10900">
    <property type="entry name" value="PERIOSTIN-RELATED"/>
    <property type="match status" value="1"/>
</dbReference>
<keyword evidence="4" id="KW-1185">Reference proteome</keyword>